<evidence type="ECO:0000256" key="1">
    <source>
        <dbReference type="ARBA" id="ARBA00010699"/>
    </source>
</evidence>
<dbReference type="GO" id="GO:0005829">
    <property type="term" value="C:cytosol"/>
    <property type="evidence" value="ECO:0007669"/>
    <property type="project" value="TreeGrafter"/>
</dbReference>
<dbReference type="EC" id="2.1.2.9" evidence="2"/>
<evidence type="ECO:0000256" key="4">
    <source>
        <dbReference type="ARBA" id="ARBA00022917"/>
    </source>
</evidence>
<comment type="similarity">
    <text evidence="1">Belongs to the Fmt family.</text>
</comment>
<dbReference type="SUPFAM" id="SSF50486">
    <property type="entry name" value="FMT C-terminal domain-like"/>
    <property type="match status" value="1"/>
</dbReference>
<accession>A0A3B0X4V5</accession>
<dbReference type="InterPro" id="IPR011034">
    <property type="entry name" value="Formyl_transferase-like_C_sf"/>
</dbReference>
<dbReference type="InterPro" id="IPR041711">
    <property type="entry name" value="Met-tRNA-FMT_N"/>
</dbReference>
<evidence type="ECO:0000256" key="3">
    <source>
        <dbReference type="ARBA" id="ARBA00022679"/>
    </source>
</evidence>
<dbReference type="Pfam" id="PF02911">
    <property type="entry name" value="Formyl_trans_C"/>
    <property type="match status" value="1"/>
</dbReference>
<dbReference type="InterPro" id="IPR036477">
    <property type="entry name" value="Formyl_transf_N_sf"/>
</dbReference>
<dbReference type="CDD" id="cd08646">
    <property type="entry name" value="FMT_core_Met-tRNA-FMT_N"/>
    <property type="match status" value="1"/>
</dbReference>
<evidence type="ECO:0000259" key="5">
    <source>
        <dbReference type="Pfam" id="PF00551"/>
    </source>
</evidence>
<dbReference type="HAMAP" id="MF_00182">
    <property type="entry name" value="Formyl_trans"/>
    <property type="match status" value="1"/>
</dbReference>
<dbReference type="PANTHER" id="PTHR11138:SF5">
    <property type="entry name" value="METHIONYL-TRNA FORMYLTRANSFERASE, MITOCHONDRIAL"/>
    <property type="match status" value="1"/>
</dbReference>
<feature type="domain" description="Formyl transferase N-terminal" evidence="5">
    <location>
        <begin position="7"/>
        <end position="184"/>
    </location>
</feature>
<protein>
    <recommendedName>
        <fullName evidence="2">methionyl-tRNA formyltransferase</fullName>
        <ecNumber evidence="2">2.1.2.9</ecNumber>
    </recommendedName>
</protein>
<dbReference type="InterPro" id="IPR037022">
    <property type="entry name" value="Formyl_trans_C_sf"/>
</dbReference>
<dbReference type="FunFam" id="3.40.50.170:FF:000003">
    <property type="entry name" value="Methionyl-tRNA formyltransferase"/>
    <property type="match status" value="1"/>
</dbReference>
<dbReference type="InterPro" id="IPR005794">
    <property type="entry name" value="Fmt"/>
</dbReference>
<feature type="domain" description="Formyl transferase C-terminal" evidence="6">
    <location>
        <begin position="207"/>
        <end position="308"/>
    </location>
</feature>
<dbReference type="Gene3D" id="3.10.25.10">
    <property type="entry name" value="Formyl transferase, C-terminal domain"/>
    <property type="match status" value="1"/>
</dbReference>
<proteinExistence type="inferred from homology"/>
<dbReference type="NCBIfam" id="TIGR00460">
    <property type="entry name" value="fmt"/>
    <property type="match status" value="1"/>
</dbReference>
<sequence length="317" mass="34403">MSKPLRIIYAGTPDFSAAALQALIDSEHEVIAVYTQPDRPAGRGRSVAISPVKEKAQLHSIPVYQPISLKDGNAQQQLQDLKADLMVVTAYGLLLPPQVLQMPRLGCINIHASLLPRWRGAAPIQRAILAGDKKTGITIMQMDAGLDTGDMLAVAECEIVADDTGESLRDKLMSLGSQTLMAALPAIADSTKDKIKQDDANACYASKLNKAEAKINWSLSAVEIQRTIRAYNSWPVAYCAYEKKNKVVKLRLWQAEVVNASDVRCAAGEVVAESSQGIDVKTGDGILRITELQAEGKRRMSAADFLNANSLLHQILK</sequence>
<dbReference type="SUPFAM" id="SSF53328">
    <property type="entry name" value="Formyltransferase"/>
    <property type="match status" value="1"/>
</dbReference>
<dbReference type="CDD" id="cd08704">
    <property type="entry name" value="Met_tRNA_FMT_C"/>
    <property type="match status" value="1"/>
</dbReference>
<dbReference type="Gene3D" id="3.40.50.170">
    <property type="entry name" value="Formyl transferase, N-terminal domain"/>
    <property type="match status" value="1"/>
</dbReference>
<dbReference type="PROSITE" id="PS00373">
    <property type="entry name" value="GART"/>
    <property type="match status" value="1"/>
</dbReference>
<dbReference type="InterPro" id="IPR044135">
    <property type="entry name" value="Met-tRNA-FMT_C"/>
</dbReference>
<dbReference type="Pfam" id="PF00551">
    <property type="entry name" value="Formyl_trans_N"/>
    <property type="match status" value="1"/>
</dbReference>
<evidence type="ECO:0000313" key="7">
    <source>
        <dbReference type="EMBL" id="VAW50944.1"/>
    </source>
</evidence>
<dbReference type="InterPro" id="IPR001555">
    <property type="entry name" value="GART_AS"/>
</dbReference>
<gene>
    <name evidence="7" type="ORF">MNBD_GAMMA06-1621</name>
</gene>
<dbReference type="FunFam" id="3.40.50.12230:FF:000001">
    <property type="entry name" value="Methionyl-tRNA formyltransferase"/>
    <property type="match status" value="1"/>
</dbReference>
<dbReference type="AlphaFoldDB" id="A0A3B0X4V5"/>
<dbReference type="EMBL" id="UOFD01000021">
    <property type="protein sequence ID" value="VAW50944.1"/>
    <property type="molecule type" value="Genomic_DNA"/>
</dbReference>
<reference evidence="7" key="1">
    <citation type="submission" date="2018-06" db="EMBL/GenBank/DDBJ databases">
        <authorList>
            <person name="Zhirakovskaya E."/>
        </authorList>
    </citation>
    <scope>NUCLEOTIDE SEQUENCE</scope>
</reference>
<dbReference type="InterPro" id="IPR005793">
    <property type="entry name" value="Formyl_trans_C"/>
</dbReference>
<keyword evidence="4" id="KW-0648">Protein biosynthesis</keyword>
<dbReference type="PANTHER" id="PTHR11138">
    <property type="entry name" value="METHIONYL-TRNA FORMYLTRANSFERASE"/>
    <property type="match status" value="1"/>
</dbReference>
<dbReference type="GO" id="GO:0004479">
    <property type="term" value="F:methionyl-tRNA formyltransferase activity"/>
    <property type="evidence" value="ECO:0007669"/>
    <property type="project" value="UniProtKB-EC"/>
</dbReference>
<evidence type="ECO:0000256" key="2">
    <source>
        <dbReference type="ARBA" id="ARBA00012261"/>
    </source>
</evidence>
<organism evidence="7">
    <name type="scientific">hydrothermal vent metagenome</name>
    <dbReference type="NCBI Taxonomy" id="652676"/>
    <lineage>
        <taxon>unclassified sequences</taxon>
        <taxon>metagenomes</taxon>
        <taxon>ecological metagenomes</taxon>
    </lineage>
</organism>
<keyword evidence="3 7" id="KW-0808">Transferase</keyword>
<evidence type="ECO:0000259" key="6">
    <source>
        <dbReference type="Pfam" id="PF02911"/>
    </source>
</evidence>
<dbReference type="InterPro" id="IPR002376">
    <property type="entry name" value="Formyl_transf_N"/>
</dbReference>
<name>A0A3B0X4V5_9ZZZZ</name>